<name>A0A4Y2DJ75_ARAVE</name>
<sequence length="129" mass="14753">SRSIIFCPSSRNLPGNFNETLVNLCDDCYQKTKKTVSEMQLNCGLESPIMNDRSDDLRREHLTHIPANQPREFKDENESLGHQLPSHAPRKLNIEDPDILLETVNNHLLGLKPADEDFLVSENFMLHLS</sequence>
<protein>
    <submittedName>
        <fullName evidence="2">Uncharacterized protein</fullName>
    </submittedName>
</protein>
<dbReference type="EMBL" id="BGPR01089824">
    <property type="protein sequence ID" value="GBM16843.1"/>
    <property type="molecule type" value="Genomic_DNA"/>
</dbReference>
<accession>A0A4Y2DJ75</accession>
<comment type="caution">
    <text evidence="2">The sequence shown here is derived from an EMBL/GenBank/DDBJ whole genome shotgun (WGS) entry which is preliminary data.</text>
</comment>
<evidence type="ECO:0000313" key="3">
    <source>
        <dbReference type="Proteomes" id="UP000499080"/>
    </source>
</evidence>
<reference evidence="2 3" key="1">
    <citation type="journal article" date="2019" name="Sci. Rep.">
        <title>Orb-weaving spider Araneus ventricosus genome elucidates the spidroin gene catalogue.</title>
        <authorList>
            <person name="Kono N."/>
            <person name="Nakamura H."/>
            <person name="Ohtoshi R."/>
            <person name="Moran D.A.P."/>
            <person name="Shinohara A."/>
            <person name="Yoshida Y."/>
            <person name="Fujiwara M."/>
            <person name="Mori M."/>
            <person name="Tomita M."/>
            <person name="Arakawa K."/>
        </authorList>
    </citation>
    <scope>NUCLEOTIDE SEQUENCE [LARGE SCALE GENOMIC DNA]</scope>
</reference>
<dbReference type="Proteomes" id="UP000499080">
    <property type="component" value="Unassembled WGS sequence"/>
</dbReference>
<keyword evidence="3" id="KW-1185">Reference proteome</keyword>
<feature type="non-terminal residue" evidence="2">
    <location>
        <position position="1"/>
    </location>
</feature>
<dbReference type="AlphaFoldDB" id="A0A4Y2DJ75"/>
<evidence type="ECO:0000313" key="2">
    <source>
        <dbReference type="EMBL" id="GBM16843.1"/>
    </source>
</evidence>
<organism evidence="2 3">
    <name type="scientific">Araneus ventricosus</name>
    <name type="common">Orbweaver spider</name>
    <name type="synonym">Epeira ventricosa</name>
    <dbReference type="NCBI Taxonomy" id="182803"/>
    <lineage>
        <taxon>Eukaryota</taxon>
        <taxon>Metazoa</taxon>
        <taxon>Ecdysozoa</taxon>
        <taxon>Arthropoda</taxon>
        <taxon>Chelicerata</taxon>
        <taxon>Arachnida</taxon>
        <taxon>Araneae</taxon>
        <taxon>Araneomorphae</taxon>
        <taxon>Entelegynae</taxon>
        <taxon>Araneoidea</taxon>
        <taxon>Araneidae</taxon>
        <taxon>Araneus</taxon>
    </lineage>
</organism>
<gene>
    <name evidence="2" type="ORF">AVEN_122571_1</name>
</gene>
<feature type="region of interest" description="Disordered" evidence="1">
    <location>
        <begin position="64"/>
        <end position="89"/>
    </location>
</feature>
<evidence type="ECO:0000256" key="1">
    <source>
        <dbReference type="SAM" id="MobiDB-lite"/>
    </source>
</evidence>
<proteinExistence type="predicted"/>